<dbReference type="EMBL" id="EQ999976">
    <property type="protein sequence ID" value="EEQ89162.1"/>
    <property type="molecule type" value="Genomic_DNA"/>
</dbReference>
<feature type="compositionally biased region" description="Polar residues" evidence="1">
    <location>
        <begin position="37"/>
        <end position="48"/>
    </location>
</feature>
<proteinExistence type="predicted"/>
<feature type="compositionally biased region" description="Basic and acidic residues" evidence="1">
    <location>
        <begin position="25"/>
        <end position="36"/>
    </location>
</feature>
<gene>
    <name evidence="2" type="ORF">BDCG_04282</name>
</gene>
<evidence type="ECO:0000313" key="2">
    <source>
        <dbReference type="EMBL" id="EEQ89162.1"/>
    </source>
</evidence>
<organism evidence="2 3">
    <name type="scientific">Ajellomyces dermatitidis (strain ER-3 / ATCC MYA-2586)</name>
    <name type="common">Blastomyces dermatitidis</name>
    <dbReference type="NCBI Taxonomy" id="559297"/>
    <lineage>
        <taxon>Eukaryota</taxon>
        <taxon>Fungi</taxon>
        <taxon>Dikarya</taxon>
        <taxon>Ascomycota</taxon>
        <taxon>Pezizomycotina</taxon>
        <taxon>Eurotiomycetes</taxon>
        <taxon>Eurotiomycetidae</taxon>
        <taxon>Onygenales</taxon>
        <taxon>Ajellomycetaceae</taxon>
        <taxon>Blastomyces</taxon>
    </lineage>
</organism>
<sequence length="104" mass="10976">MGSYIIMLIEEGGIATAAGGAEDKLNADTSAGRRDNTSLQGTATSTVTAREAEEDVTMRAVLSQLIDITAFNLAFLTVTEAAAAPQRCLLTRKCQNKPSTVLQE</sequence>
<dbReference type="RefSeq" id="XP_045276139.1">
    <property type="nucleotide sequence ID" value="XM_045419940.1"/>
</dbReference>
<evidence type="ECO:0000313" key="3">
    <source>
        <dbReference type="Proteomes" id="UP000002039"/>
    </source>
</evidence>
<accession>A0ABP2F0G8</accession>
<feature type="region of interest" description="Disordered" evidence="1">
    <location>
        <begin position="25"/>
        <end position="50"/>
    </location>
</feature>
<name>A0ABP2F0G8_AJEDR</name>
<dbReference type="Proteomes" id="UP000002039">
    <property type="component" value="Unassembled WGS sequence"/>
</dbReference>
<protein>
    <submittedName>
        <fullName evidence="2">Uncharacterized protein</fullName>
    </submittedName>
</protein>
<evidence type="ECO:0000256" key="1">
    <source>
        <dbReference type="SAM" id="MobiDB-lite"/>
    </source>
</evidence>
<dbReference type="GeneID" id="69026457"/>
<reference evidence="3" key="1">
    <citation type="journal article" date="2015" name="PLoS Genet.">
        <title>The dynamic genome and transcriptome of the human fungal pathogen Blastomyces and close relative Emmonsia.</title>
        <authorList>
            <person name="Munoz J.F."/>
            <person name="Gauthier G.M."/>
            <person name="Desjardins C.A."/>
            <person name="Gallo J.E."/>
            <person name="Holder J."/>
            <person name="Sullivan T.D."/>
            <person name="Marty A.J."/>
            <person name="Carmen J.C."/>
            <person name="Chen Z."/>
            <person name="Ding L."/>
            <person name="Gujja S."/>
            <person name="Magrini V."/>
            <person name="Misas E."/>
            <person name="Mitreva M."/>
            <person name="Priest M."/>
            <person name="Saif S."/>
            <person name="Whiston E.A."/>
            <person name="Young S."/>
            <person name="Zeng Q."/>
            <person name="Goldman W.E."/>
            <person name="Mardis E.R."/>
            <person name="Taylor J.W."/>
            <person name="McEwen J.G."/>
            <person name="Clay O.K."/>
            <person name="Klein B.S."/>
            <person name="Cuomo C.A."/>
        </authorList>
    </citation>
    <scope>NUCLEOTIDE SEQUENCE [LARGE SCALE GENOMIC DNA]</scope>
    <source>
        <strain evidence="3">ER-3 / ATCC MYA-2586</strain>
    </source>
</reference>
<keyword evidence="3" id="KW-1185">Reference proteome</keyword>